<sequence length="88" mass="10315">MILKYVLHEIESEHKEFALSTHSKKLAFVFGLIKLPFGATIRGFKNPRIYGDFHTAIMFMSEVVKREIIVRDGKRFHHFSNGDYWKAS</sequence>
<dbReference type="Pfam" id="PF14432">
    <property type="entry name" value="DYW_deaminase"/>
    <property type="match status" value="1"/>
</dbReference>
<organism evidence="3 4">
    <name type="scientific">Morus notabilis</name>
    <dbReference type="NCBI Taxonomy" id="981085"/>
    <lineage>
        <taxon>Eukaryota</taxon>
        <taxon>Viridiplantae</taxon>
        <taxon>Streptophyta</taxon>
        <taxon>Embryophyta</taxon>
        <taxon>Tracheophyta</taxon>
        <taxon>Spermatophyta</taxon>
        <taxon>Magnoliopsida</taxon>
        <taxon>eudicotyledons</taxon>
        <taxon>Gunneridae</taxon>
        <taxon>Pentapetalae</taxon>
        <taxon>rosids</taxon>
        <taxon>fabids</taxon>
        <taxon>Rosales</taxon>
        <taxon>Moraceae</taxon>
        <taxon>Moreae</taxon>
        <taxon>Morus</taxon>
    </lineage>
</organism>
<dbReference type="GO" id="GO:0008270">
    <property type="term" value="F:zinc ion binding"/>
    <property type="evidence" value="ECO:0007669"/>
    <property type="project" value="InterPro"/>
</dbReference>
<gene>
    <name evidence="3" type="ORF">L484_019424</name>
</gene>
<dbReference type="eggNOG" id="KOG4197">
    <property type="taxonomic scope" value="Eukaryota"/>
</dbReference>
<dbReference type="InterPro" id="IPR032867">
    <property type="entry name" value="DYW_dom"/>
</dbReference>
<proteinExistence type="inferred from homology"/>
<protein>
    <recommendedName>
        <fullName evidence="2">DYW domain-containing protein</fullName>
    </recommendedName>
</protein>
<comment type="similarity">
    <text evidence="1">Belongs to the PPR family. PCMP-H subfamily.</text>
</comment>
<name>W9S1P2_9ROSA</name>
<dbReference type="EMBL" id="KE345449">
    <property type="protein sequence ID" value="EXC04215.1"/>
    <property type="molecule type" value="Genomic_DNA"/>
</dbReference>
<dbReference type="AlphaFoldDB" id="W9S1P2"/>
<evidence type="ECO:0000313" key="4">
    <source>
        <dbReference type="Proteomes" id="UP000030645"/>
    </source>
</evidence>
<reference evidence="4" key="1">
    <citation type="submission" date="2013-01" db="EMBL/GenBank/DDBJ databases">
        <title>Draft Genome Sequence of a Mulberry Tree, Morus notabilis C.K. Schneid.</title>
        <authorList>
            <person name="He N."/>
            <person name="Zhao S."/>
        </authorList>
    </citation>
    <scope>NUCLEOTIDE SEQUENCE</scope>
</reference>
<evidence type="ECO:0000313" key="3">
    <source>
        <dbReference type="EMBL" id="EXC04215.1"/>
    </source>
</evidence>
<evidence type="ECO:0000259" key="2">
    <source>
        <dbReference type="Pfam" id="PF14432"/>
    </source>
</evidence>
<dbReference type="STRING" id="981085.W9S1P2"/>
<feature type="domain" description="DYW" evidence="2">
    <location>
        <begin position="3"/>
        <end position="82"/>
    </location>
</feature>
<dbReference type="Proteomes" id="UP000030645">
    <property type="component" value="Unassembled WGS sequence"/>
</dbReference>
<accession>W9S1P2</accession>
<evidence type="ECO:0000256" key="1">
    <source>
        <dbReference type="ARBA" id="ARBA00006643"/>
    </source>
</evidence>
<keyword evidence="4" id="KW-1185">Reference proteome</keyword>